<proteinExistence type="predicted"/>
<feature type="domain" description="Cas6b C-terminal" evidence="1">
    <location>
        <begin position="109"/>
        <end position="219"/>
    </location>
</feature>
<dbReference type="EMBL" id="DTMZ01000031">
    <property type="protein sequence ID" value="HGD12775.1"/>
    <property type="molecule type" value="Genomic_DNA"/>
</dbReference>
<feature type="domain" description="Cas6b N-terminal" evidence="2">
    <location>
        <begin position="1"/>
        <end position="100"/>
    </location>
</feature>
<evidence type="ECO:0000313" key="3">
    <source>
        <dbReference type="EMBL" id="HGD12775.1"/>
    </source>
</evidence>
<accession>A0A7V3PSV1</accession>
<protein>
    <recommendedName>
        <fullName evidence="4">DNA repair protein</fullName>
    </recommendedName>
</protein>
<evidence type="ECO:0000259" key="2">
    <source>
        <dbReference type="Pfam" id="PF17955"/>
    </source>
</evidence>
<evidence type="ECO:0008006" key="4">
    <source>
        <dbReference type="Google" id="ProtNLM"/>
    </source>
</evidence>
<comment type="caution">
    <text evidence="3">The sequence shown here is derived from an EMBL/GenBank/DDBJ whole genome shotgun (WGS) entry which is preliminary data.</text>
</comment>
<dbReference type="Pfam" id="PF17262">
    <property type="entry name" value="Cas6b_C"/>
    <property type="match status" value="1"/>
</dbReference>
<dbReference type="InterPro" id="IPR041528">
    <property type="entry name" value="Cas6b_N"/>
</dbReference>
<organism evidence="3">
    <name type="scientific">candidate division WOR-3 bacterium</name>
    <dbReference type="NCBI Taxonomy" id="2052148"/>
    <lineage>
        <taxon>Bacteria</taxon>
        <taxon>Bacteria division WOR-3</taxon>
    </lineage>
</organism>
<dbReference type="Pfam" id="PF17955">
    <property type="entry name" value="Cas6b_N"/>
    <property type="match status" value="1"/>
</dbReference>
<dbReference type="InterPro" id="IPR020209">
    <property type="entry name" value="Cas6b_C"/>
</dbReference>
<dbReference type="AlphaFoldDB" id="A0A7V3PSV1"/>
<gene>
    <name evidence="3" type="ORF">ENX16_01635</name>
</gene>
<name>A0A7V3PSV1_UNCW3</name>
<sequence>MKIEILLLKLELNKTLTSSDASKVRGFLGSLYRQHIEVHHHQPDGTLLYRYPVVQYKIIQDNCVIIGFGAGIEIVKKIFDELKVIIIDGNWQDILAKSLYNYTDEFGTAADFIAYTFLTPWLALNEENYETYQKYGNWQKRRELLTKILIGNILSIAKGINYTVTEPISVKFDHLRETRTTLKGTPMLGFLGNFQVNFAIPEYWGIGKSVARGFGTIGRCSW</sequence>
<reference evidence="3" key="1">
    <citation type="journal article" date="2020" name="mSystems">
        <title>Genome- and Community-Level Interaction Insights into Carbon Utilization and Element Cycling Functions of Hydrothermarchaeota in Hydrothermal Sediment.</title>
        <authorList>
            <person name="Zhou Z."/>
            <person name="Liu Y."/>
            <person name="Xu W."/>
            <person name="Pan J."/>
            <person name="Luo Z.H."/>
            <person name="Li M."/>
        </authorList>
    </citation>
    <scope>NUCLEOTIDE SEQUENCE [LARGE SCALE GENOMIC DNA]</scope>
    <source>
        <strain evidence="3">SpSt-914</strain>
    </source>
</reference>
<evidence type="ECO:0000259" key="1">
    <source>
        <dbReference type="Pfam" id="PF17262"/>
    </source>
</evidence>